<dbReference type="Proteomes" id="UP000000493">
    <property type="component" value="Chromosome"/>
</dbReference>
<protein>
    <submittedName>
        <fullName evidence="1">Uncharacterized protein</fullName>
    </submittedName>
</protein>
<proteinExistence type="predicted"/>
<dbReference type="AlphaFoldDB" id="A0A7U4E8A1"/>
<keyword evidence="2" id="KW-1185">Reference proteome</keyword>
<dbReference type="EMBL" id="CP002859">
    <property type="protein sequence ID" value="AEI51044.1"/>
    <property type="molecule type" value="Genomic_DNA"/>
</dbReference>
<sequence length="50" mass="5870">MGCRHVIDCSYLQVSVYLRVFFLNFFNLSARPQKGSIFRQKKYLKVAPLS</sequence>
<gene>
    <name evidence="1" type="ordered locus">Runsl_4726</name>
</gene>
<name>A0A7U4E8A1_RUNSL</name>
<reference evidence="2" key="1">
    <citation type="submission" date="2011-06" db="EMBL/GenBank/DDBJ databases">
        <title>The complete genome of chromosome of Runella slithyformis DSM 19594.</title>
        <authorList>
            <consortium name="US DOE Joint Genome Institute (JGI-PGF)"/>
            <person name="Lucas S."/>
            <person name="Han J."/>
            <person name="Lapidus A."/>
            <person name="Bruce D."/>
            <person name="Goodwin L."/>
            <person name="Pitluck S."/>
            <person name="Peters L."/>
            <person name="Kyrpides N."/>
            <person name="Mavromatis K."/>
            <person name="Ivanova N."/>
            <person name="Ovchinnikova G."/>
            <person name="Zhang X."/>
            <person name="Misra M."/>
            <person name="Detter J.C."/>
            <person name="Tapia R."/>
            <person name="Han C."/>
            <person name="Land M."/>
            <person name="Hauser L."/>
            <person name="Markowitz V."/>
            <person name="Cheng J.-F."/>
            <person name="Hugenholtz P."/>
            <person name="Woyke T."/>
            <person name="Wu D."/>
            <person name="Tindall B."/>
            <person name="Faehrich R."/>
            <person name="Brambilla E."/>
            <person name="Klenk H.-P."/>
            <person name="Eisen J.A."/>
        </authorList>
    </citation>
    <scope>NUCLEOTIDE SEQUENCE [LARGE SCALE GENOMIC DNA]</scope>
    <source>
        <strain evidence="2">ATCC 29530 / DSM 19594 / LMG 11500 / NCIMB 11436 / LSU 4</strain>
    </source>
</reference>
<evidence type="ECO:0000313" key="2">
    <source>
        <dbReference type="Proteomes" id="UP000000493"/>
    </source>
</evidence>
<evidence type="ECO:0000313" key="1">
    <source>
        <dbReference type="EMBL" id="AEI51044.1"/>
    </source>
</evidence>
<organism evidence="1 2">
    <name type="scientific">Runella slithyformis (strain ATCC 29530 / DSM 19594 / LMG 11500 / NCIMB 11436 / LSU 4)</name>
    <dbReference type="NCBI Taxonomy" id="761193"/>
    <lineage>
        <taxon>Bacteria</taxon>
        <taxon>Pseudomonadati</taxon>
        <taxon>Bacteroidota</taxon>
        <taxon>Cytophagia</taxon>
        <taxon>Cytophagales</taxon>
        <taxon>Spirosomataceae</taxon>
        <taxon>Runella</taxon>
    </lineage>
</organism>
<reference evidence="1 2" key="2">
    <citation type="journal article" date="2012" name="Stand. Genomic Sci.">
        <title>Complete genome sequence of the aquatic bacterium Runella slithyformis type strain (LSU 4(T)).</title>
        <authorList>
            <person name="Copeland A."/>
            <person name="Zhang X."/>
            <person name="Misra M."/>
            <person name="Lapidus A."/>
            <person name="Nolan M."/>
            <person name="Lucas S."/>
            <person name="Deshpande S."/>
            <person name="Cheng J.F."/>
            <person name="Tapia R."/>
            <person name="Goodwin L.A."/>
            <person name="Pitluck S."/>
            <person name="Liolios K."/>
            <person name="Pagani I."/>
            <person name="Ivanova N."/>
            <person name="Mikhailova N."/>
            <person name="Pati A."/>
            <person name="Chen A."/>
            <person name="Palaniappan K."/>
            <person name="Land M."/>
            <person name="Hauser L."/>
            <person name="Pan C."/>
            <person name="Jeffries C.D."/>
            <person name="Detter J.C."/>
            <person name="Brambilla E.M."/>
            <person name="Rohde M."/>
            <person name="Djao O.D."/>
            <person name="Goker M."/>
            <person name="Sikorski J."/>
            <person name="Tindall B.J."/>
            <person name="Woyke T."/>
            <person name="Bristow J."/>
            <person name="Eisen J.A."/>
            <person name="Markowitz V."/>
            <person name="Hugenholtz P."/>
            <person name="Kyrpides N.C."/>
            <person name="Klenk H.P."/>
            <person name="Mavromatis K."/>
        </authorList>
    </citation>
    <scope>NUCLEOTIDE SEQUENCE [LARGE SCALE GENOMIC DNA]</scope>
    <source>
        <strain evidence="2">ATCC 29530 / DSM 19594 / LMG 11500 / NCIMB 11436 / LSU 4</strain>
    </source>
</reference>
<accession>A0A7U4E8A1</accession>
<dbReference type="KEGG" id="rsi:Runsl_4726"/>